<reference evidence="2" key="1">
    <citation type="submission" date="2017-06" db="EMBL/GenBank/DDBJ databases">
        <title>Complete genome sequence of Capnocytophaga sp. KCOM 1579 (=ChDC OS43) isolated from a human refractory periapical abscess lesion.</title>
        <authorList>
            <person name="Kook J.-K."/>
            <person name="Park S.-N."/>
            <person name="Lim Y.K."/>
            <person name="Roh H."/>
        </authorList>
    </citation>
    <scope>NUCLEOTIDE SEQUENCE [LARGE SCALE GENOMIC DNA]</scope>
    <source>
        <strain evidence="2">ChDC OS43</strain>
    </source>
</reference>
<evidence type="ECO:0000313" key="1">
    <source>
        <dbReference type="EMBL" id="ASF44013.1"/>
    </source>
</evidence>
<dbReference type="EMBL" id="CP022022">
    <property type="protein sequence ID" value="ASF44013.1"/>
    <property type="molecule type" value="Genomic_DNA"/>
</dbReference>
<dbReference type="AlphaFoldDB" id="A0A1Z4BS12"/>
<dbReference type="Proteomes" id="UP000197007">
    <property type="component" value="Chromosome"/>
</dbReference>
<evidence type="ECO:0000313" key="2">
    <source>
        <dbReference type="Proteomes" id="UP000197007"/>
    </source>
</evidence>
<dbReference type="RefSeq" id="WP_088594874.1">
    <property type="nucleotide sequence ID" value="NZ_CP022022.1"/>
</dbReference>
<proteinExistence type="predicted"/>
<name>A0A1Z4BS12_9FLAO</name>
<protein>
    <submittedName>
        <fullName evidence="1">Uncharacterized protein</fullName>
    </submittedName>
</protein>
<accession>A0A1Z4BS12</accession>
<sequence length="344" mass="40343">MNNLLTYIFIIFIIFNSCTPNIINQGKMEWISKYDLYENIYGKGIESKRGLNVTKFLISNESIIFIAAEKDSYFFDTKEDNAILFISKDLGNEYKEIIFPEKSIVSIHSYGKKSLIETNIGGYGNNAKNCIYLLDNTSLKYKKIREFSPNSISQIKFNGNFISYNENGDVILIDILNNVNYKIPNIVTKGNYILEDKDANIIFLDKNKIIRYNVIGEKFTTIRNLTKTYSTITDVFGEINLGEIDLVTGTVYIYDLTERELFKFSPKDEKYKYRYKNFVCDYKRKEYYPTIRFSYDYGKTWKEYNTSDFTIESSIYGFYKDKYIIFEAAFMEKGAYIMIGEIMK</sequence>
<gene>
    <name evidence="1" type="ORF">CBG49_13450</name>
</gene>
<organism evidence="1 2">
    <name type="scientific">Capnocytophaga endodontalis</name>
    <dbReference type="NCBI Taxonomy" id="2708117"/>
    <lineage>
        <taxon>Bacteria</taxon>
        <taxon>Pseudomonadati</taxon>
        <taxon>Bacteroidota</taxon>
        <taxon>Flavobacteriia</taxon>
        <taxon>Flavobacteriales</taxon>
        <taxon>Flavobacteriaceae</taxon>
        <taxon>Capnocytophaga</taxon>
    </lineage>
</organism>
<keyword evidence="2" id="KW-1185">Reference proteome</keyword>
<dbReference type="KEGG" id="capn:CBG49_13450"/>